<dbReference type="Gene3D" id="2.60.40.10">
    <property type="entry name" value="Immunoglobulins"/>
    <property type="match status" value="1"/>
</dbReference>
<dbReference type="InterPro" id="IPR003961">
    <property type="entry name" value="FN3_dom"/>
</dbReference>
<dbReference type="InterPro" id="IPR036116">
    <property type="entry name" value="FN3_sf"/>
</dbReference>
<dbReference type="PROSITE" id="PS50853">
    <property type="entry name" value="FN3"/>
    <property type="match status" value="1"/>
</dbReference>
<gene>
    <name evidence="2" type="ORF">WMO26_12500</name>
</gene>
<dbReference type="EMBL" id="JBBMFD010000033">
    <property type="protein sequence ID" value="MEQ2441649.1"/>
    <property type="molecule type" value="Genomic_DNA"/>
</dbReference>
<evidence type="ECO:0000313" key="3">
    <source>
        <dbReference type="Proteomes" id="UP001489509"/>
    </source>
</evidence>
<evidence type="ECO:0000259" key="1">
    <source>
        <dbReference type="PROSITE" id="PS50853"/>
    </source>
</evidence>
<comment type="caution">
    <text evidence="2">The sequence shown here is derived from an EMBL/GenBank/DDBJ whole genome shotgun (WGS) entry which is preliminary data.</text>
</comment>
<keyword evidence="3" id="KW-1185">Reference proteome</keyword>
<name>A0ABV1E2Y3_9FIRM</name>
<proteinExistence type="predicted"/>
<dbReference type="InterPro" id="IPR013783">
    <property type="entry name" value="Ig-like_fold"/>
</dbReference>
<sequence>MANGFKEETGTQYQEEMRGILYWNSTPNYDANTSTLNVQLLVDQSEIQGNGLPYYDWNGTVRGAYIGIGGDTQHFGEFNSNTENGNWDYPPSTSPTGCWAKIIVTRNGYVIPHNQDGNKTITLTGGFTSISDSYGPGEVNIEVSVALDPIPRTPSPPPNLSLSMDRNHSVSLSWGTASGYVTGYLLEYLYSDPNTNAYSGWTYLTQTTNTSYTTSIDAWPSGTGVTYRVCALNGSLASGWTDTGWVFRKGGLYAPHNSGRRFGTVYTSGMPPVKAKGVFIGNAGGVPVESIRITDEKNRPIL</sequence>
<dbReference type="RefSeq" id="WP_349220864.1">
    <property type="nucleotide sequence ID" value="NZ_JBBMFD010000033.1"/>
</dbReference>
<dbReference type="SUPFAM" id="SSF49265">
    <property type="entry name" value="Fibronectin type III"/>
    <property type="match status" value="1"/>
</dbReference>
<organism evidence="2 3">
    <name type="scientific">Solibaculum intestinale</name>
    <dbReference type="NCBI Taxonomy" id="3133165"/>
    <lineage>
        <taxon>Bacteria</taxon>
        <taxon>Bacillati</taxon>
        <taxon>Bacillota</taxon>
        <taxon>Clostridia</taxon>
        <taxon>Eubacteriales</taxon>
        <taxon>Oscillospiraceae</taxon>
        <taxon>Solibaculum</taxon>
    </lineage>
</organism>
<feature type="domain" description="Fibronectin type-III" evidence="1">
    <location>
        <begin position="156"/>
        <end position="251"/>
    </location>
</feature>
<reference evidence="2 3" key="1">
    <citation type="submission" date="2024-03" db="EMBL/GenBank/DDBJ databases">
        <title>Human intestinal bacterial collection.</title>
        <authorList>
            <person name="Pauvert C."/>
            <person name="Hitch T.C.A."/>
            <person name="Clavel T."/>
        </authorList>
    </citation>
    <scope>NUCLEOTIDE SEQUENCE [LARGE SCALE GENOMIC DNA]</scope>
    <source>
        <strain evidence="2 3">CLA-JM-H44</strain>
    </source>
</reference>
<dbReference type="Proteomes" id="UP001489509">
    <property type="component" value="Unassembled WGS sequence"/>
</dbReference>
<evidence type="ECO:0000313" key="2">
    <source>
        <dbReference type="EMBL" id="MEQ2441649.1"/>
    </source>
</evidence>
<protein>
    <recommendedName>
        <fullName evidence="1">Fibronectin type-III domain-containing protein</fullName>
    </recommendedName>
</protein>
<accession>A0ABV1E2Y3</accession>